<dbReference type="EMBL" id="OPYN01000001">
    <property type="protein sequence ID" value="SPO58396.1"/>
    <property type="molecule type" value="Genomic_DNA"/>
</dbReference>
<keyword evidence="1" id="KW-0812">Transmembrane</keyword>
<evidence type="ECO:0000313" key="3">
    <source>
        <dbReference type="Proteomes" id="UP000294335"/>
    </source>
</evidence>
<gene>
    <name evidence="2" type="ORF">JV551A3_V1_10211</name>
</gene>
<keyword evidence="1" id="KW-0472">Membrane</keyword>
<comment type="caution">
    <text evidence="2">The sequence shown here is derived from an EMBL/GenBank/DDBJ whole genome shotgun (WGS) entry which is preliminary data.</text>
</comment>
<reference evidence="2 3" key="1">
    <citation type="submission" date="2018-02" db="EMBL/GenBank/DDBJ databases">
        <authorList>
            <person name="Dubost A."/>
        </authorList>
    </citation>
    <scope>NUCLEOTIDE SEQUENCE [LARGE SCALE GENOMIC DNA]</scope>
    <source>
        <strain evidence="3">JV551A3</strain>
    </source>
</reference>
<evidence type="ECO:0000313" key="2">
    <source>
        <dbReference type="EMBL" id="SPO58396.1"/>
    </source>
</evidence>
<accession>A0AAQ1SR00</accession>
<feature type="transmembrane region" description="Helical" evidence="1">
    <location>
        <begin position="26"/>
        <end position="45"/>
    </location>
</feature>
<evidence type="ECO:0000256" key="1">
    <source>
        <dbReference type="SAM" id="Phobius"/>
    </source>
</evidence>
<keyword evidence="3" id="KW-1185">Reference proteome</keyword>
<sequence length="47" mass="5357">MIADSVSVRKSLIIRNLDKRIDRRQGVLFVFTLLHIYSASIQLISLG</sequence>
<dbReference type="Proteomes" id="UP000294335">
    <property type="component" value="Unassembled WGS sequence"/>
</dbReference>
<keyword evidence="1" id="KW-1133">Transmembrane helix</keyword>
<proteinExistence type="predicted"/>
<organism evidence="2 3">
    <name type="scientific">Pseudomonas inefficax</name>
    <dbReference type="NCBI Taxonomy" id="2078786"/>
    <lineage>
        <taxon>Bacteria</taxon>
        <taxon>Pseudomonadati</taxon>
        <taxon>Pseudomonadota</taxon>
        <taxon>Gammaproteobacteria</taxon>
        <taxon>Pseudomonadales</taxon>
        <taxon>Pseudomonadaceae</taxon>
        <taxon>Pseudomonas</taxon>
    </lineage>
</organism>
<dbReference type="AlphaFoldDB" id="A0AAQ1SR00"/>
<protein>
    <submittedName>
        <fullName evidence="2">Uncharacterized protein</fullName>
    </submittedName>
</protein>
<name>A0AAQ1SR00_9PSED</name>